<name>A0A4Y3WJ10_9PSEU</name>
<accession>A0A4Y3WJ10</accession>
<feature type="transmembrane region" description="Helical" evidence="6">
    <location>
        <begin position="163"/>
        <end position="182"/>
    </location>
</feature>
<dbReference type="GO" id="GO:0022857">
    <property type="term" value="F:transmembrane transporter activity"/>
    <property type="evidence" value="ECO:0007669"/>
    <property type="project" value="InterPro"/>
</dbReference>
<evidence type="ECO:0000313" key="7">
    <source>
        <dbReference type="EMBL" id="GEC18927.1"/>
    </source>
</evidence>
<evidence type="ECO:0000256" key="6">
    <source>
        <dbReference type="SAM" id="Phobius"/>
    </source>
</evidence>
<evidence type="ECO:0000256" key="1">
    <source>
        <dbReference type="ARBA" id="ARBA00004651"/>
    </source>
</evidence>
<dbReference type="CDD" id="cd06173">
    <property type="entry name" value="MFS_MefA_like"/>
    <property type="match status" value="1"/>
</dbReference>
<dbReference type="SUPFAM" id="SSF103473">
    <property type="entry name" value="MFS general substrate transporter"/>
    <property type="match status" value="1"/>
</dbReference>
<keyword evidence="3 6" id="KW-0812">Transmembrane</keyword>
<protein>
    <submittedName>
        <fullName evidence="7">MFS transporter</fullName>
    </submittedName>
</protein>
<feature type="transmembrane region" description="Helical" evidence="6">
    <location>
        <begin position="376"/>
        <end position="396"/>
    </location>
</feature>
<proteinExistence type="predicted"/>
<feature type="transmembrane region" description="Helical" evidence="6">
    <location>
        <begin position="132"/>
        <end position="157"/>
    </location>
</feature>
<dbReference type="Gene3D" id="1.20.1250.20">
    <property type="entry name" value="MFS general substrate transporter like domains"/>
    <property type="match status" value="1"/>
</dbReference>
<comment type="subcellular location">
    <subcellularLocation>
        <location evidence="1">Cell membrane</location>
        <topology evidence="1">Multi-pass membrane protein</topology>
    </subcellularLocation>
</comment>
<reference evidence="7 8" key="1">
    <citation type="submission" date="2019-06" db="EMBL/GenBank/DDBJ databases">
        <title>Whole genome shotgun sequence of Pseudonocardia hydrocarbonoxydans NBRC 14498.</title>
        <authorList>
            <person name="Hosoyama A."/>
            <person name="Uohara A."/>
            <person name="Ohji S."/>
            <person name="Ichikawa N."/>
        </authorList>
    </citation>
    <scope>NUCLEOTIDE SEQUENCE [LARGE SCALE GENOMIC DNA]</scope>
    <source>
        <strain evidence="7 8">NBRC 14498</strain>
    </source>
</reference>
<feature type="transmembrane region" description="Helical" evidence="6">
    <location>
        <begin position="350"/>
        <end position="370"/>
    </location>
</feature>
<comment type="caution">
    <text evidence="7">The sequence shown here is derived from an EMBL/GenBank/DDBJ whole genome shotgun (WGS) entry which is preliminary data.</text>
</comment>
<dbReference type="GO" id="GO:0005886">
    <property type="term" value="C:plasma membrane"/>
    <property type="evidence" value="ECO:0007669"/>
    <property type="project" value="UniProtKB-SubCell"/>
</dbReference>
<feature type="transmembrane region" description="Helical" evidence="6">
    <location>
        <begin position="286"/>
        <end position="305"/>
    </location>
</feature>
<dbReference type="Proteomes" id="UP000320338">
    <property type="component" value="Unassembled WGS sequence"/>
</dbReference>
<evidence type="ECO:0000313" key="8">
    <source>
        <dbReference type="Proteomes" id="UP000320338"/>
    </source>
</evidence>
<dbReference type="RefSeq" id="WP_141277541.1">
    <property type="nucleotide sequence ID" value="NZ_BAAARZ010000034.1"/>
</dbReference>
<feature type="transmembrane region" description="Helical" evidence="6">
    <location>
        <begin position="98"/>
        <end position="120"/>
    </location>
</feature>
<dbReference type="InterPro" id="IPR036259">
    <property type="entry name" value="MFS_trans_sf"/>
</dbReference>
<evidence type="ECO:0000256" key="2">
    <source>
        <dbReference type="ARBA" id="ARBA00022475"/>
    </source>
</evidence>
<keyword evidence="8" id="KW-1185">Reference proteome</keyword>
<dbReference type="PANTHER" id="PTHR23513:SF6">
    <property type="entry name" value="MAJOR FACILITATOR SUPERFAMILY ASSOCIATED DOMAIN-CONTAINING PROTEIN"/>
    <property type="match status" value="1"/>
</dbReference>
<evidence type="ECO:0000256" key="3">
    <source>
        <dbReference type="ARBA" id="ARBA00022692"/>
    </source>
</evidence>
<sequence>MSDFRRYLAARVVAVAGTLVSLVAMPVLVYQLTGSPAWTAAVAAAEALPYLLFGLLAGALADRWDRRTMMITADVVAAVALGSVPLAWWLGVLGAPQVLVVAVVVQTAFVFFDAANFGALPTLVGPDRITQAYSTVFGATTAVELVVPALAGLAVAVTAPAPLIGLNVVTALAAAVLVRGIGGPLSVPVPEGARRTVVAIPVAIGEGLRFLAGQPVVRTLTLVGTANAVAGGAWAAMLVPWADRVLGVPPDGDPRIALFFAMYGAGGIVASRIVPALARRVGGARLALGALPVALACGSAVVAAGHWVSGLLAAACWGVAHATVVLNAITYRQQVCPPDRQARVNTTARMLSWGLGMPLGAGLAGVVAVTDLGPRGGLAAGVAVLGLGVVVAWATSPLRAAARAARATAGGPASAAPRPGPS</sequence>
<dbReference type="OrthoDB" id="9815525at2"/>
<dbReference type="InterPro" id="IPR011701">
    <property type="entry name" value="MFS"/>
</dbReference>
<keyword evidence="2" id="KW-1003">Cell membrane</keyword>
<evidence type="ECO:0000256" key="4">
    <source>
        <dbReference type="ARBA" id="ARBA00022989"/>
    </source>
</evidence>
<feature type="transmembrane region" description="Helical" evidence="6">
    <location>
        <begin position="73"/>
        <end position="92"/>
    </location>
</feature>
<feature type="transmembrane region" description="Helical" evidence="6">
    <location>
        <begin position="256"/>
        <end position="274"/>
    </location>
</feature>
<evidence type="ECO:0000256" key="5">
    <source>
        <dbReference type="ARBA" id="ARBA00023136"/>
    </source>
</evidence>
<feature type="transmembrane region" description="Helical" evidence="6">
    <location>
        <begin position="38"/>
        <end position="61"/>
    </location>
</feature>
<keyword evidence="4 6" id="KW-1133">Transmembrane helix</keyword>
<feature type="transmembrane region" description="Helical" evidence="6">
    <location>
        <begin position="216"/>
        <end position="236"/>
    </location>
</feature>
<feature type="transmembrane region" description="Helical" evidence="6">
    <location>
        <begin position="311"/>
        <end position="329"/>
    </location>
</feature>
<dbReference type="PANTHER" id="PTHR23513">
    <property type="entry name" value="INTEGRAL MEMBRANE EFFLUX PROTEIN-RELATED"/>
    <property type="match status" value="1"/>
</dbReference>
<dbReference type="AlphaFoldDB" id="A0A4Y3WJ10"/>
<dbReference type="Pfam" id="PF07690">
    <property type="entry name" value="MFS_1"/>
    <property type="match status" value="1"/>
</dbReference>
<keyword evidence="5 6" id="KW-0472">Membrane</keyword>
<organism evidence="7 8">
    <name type="scientific">Pseudonocardia hydrocarbonoxydans</name>
    <dbReference type="NCBI Taxonomy" id="76726"/>
    <lineage>
        <taxon>Bacteria</taxon>
        <taxon>Bacillati</taxon>
        <taxon>Actinomycetota</taxon>
        <taxon>Actinomycetes</taxon>
        <taxon>Pseudonocardiales</taxon>
        <taxon>Pseudonocardiaceae</taxon>
        <taxon>Pseudonocardia</taxon>
    </lineage>
</organism>
<feature type="transmembrane region" description="Helical" evidence="6">
    <location>
        <begin position="12"/>
        <end position="32"/>
    </location>
</feature>
<gene>
    <name evidence="7" type="ORF">PHY01_12100</name>
</gene>
<dbReference type="EMBL" id="BJNG01000012">
    <property type="protein sequence ID" value="GEC18927.1"/>
    <property type="molecule type" value="Genomic_DNA"/>
</dbReference>